<protein>
    <recommendedName>
        <fullName evidence="2">YhfM-like domain-containing protein</fullName>
    </recommendedName>
</protein>
<organism evidence="3 4">
    <name type="scientific">Alkalicoccobacillus gibsonii</name>
    <dbReference type="NCBI Taxonomy" id="79881"/>
    <lineage>
        <taxon>Bacteria</taxon>
        <taxon>Bacillati</taxon>
        <taxon>Bacillota</taxon>
        <taxon>Bacilli</taxon>
        <taxon>Bacillales</taxon>
        <taxon>Bacillaceae</taxon>
        <taxon>Alkalicoccobacillus</taxon>
    </lineage>
</organism>
<dbReference type="PROSITE" id="PS51257">
    <property type="entry name" value="PROKAR_LIPOPROTEIN"/>
    <property type="match status" value="1"/>
</dbReference>
<keyword evidence="4" id="KW-1185">Reference proteome</keyword>
<dbReference type="RefSeq" id="WP_343129788.1">
    <property type="nucleotide sequence ID" value="NZ_JBCITK010000001.1"/>
</dbReference>
<evidence type="ECO:0000313" key="3">
    <source>
        <dbReference type="EMBL" id="MEN0642706.1"/>
    </source>
</evidence>
<dbReference type="InterPro" id="IPR058780">
    <property type="entry name" value="YhfM-like_dom"/>
</dbReference>
<comment type="caution">
    <text evidence="3">The sequence shown here is derived from an EMBL/GenBank/DDBJ whole genome shotgun (WGS) entry which is preliminary data.</text>
</comment>
<evidence type="ECO:0000259" key="2">
    <source>
        <dbReference type="Pfam" id="PF26353"/>
    </source>
</evidence>
<proteinExistence type="predicted"/>
<sequence length="142" mass="16491">MKKSMMAVVLFLIIGVLGACNQQQQPNHGVQEIKLYELVDYEQLEDEPIVEWTEKEDIDEMMSILQSAKKMDGILDIEPAPYRLDLIEQEVNPMFLWLDEETIEAILMERTEDGTEVYYTLLEDETSSLKELFNERGVIDAE</sequence>
<feature type="domain" description="YhfM-like" evidence="2">
    <location>
        <begin position="47"/>
        <end position="135"/>
    </location>
</feature>
<feature type="signal peptide" evidence="1">
    <location>
        <begin position="1"/>
        <end position="19"/>
    </location>
</feature>
<dbReference type="Pfam" id="PF26353">
    <property type="entry name" value="YhfM"/>
    <property type="match status" value="1"/>
</dbReference>
<keyword evidence="1" id="KW-0732">Signal</keyword>
<name>A0ABU9VFM5_9BACI</name>
<dbReference type="EMBL" id="JBCITK010000001">
    <property type="protein sequence ID" value="MEN0642706.1"/>
    <property type="molecule type" value="Genomic_DNA"/>
</dbReference>
<dbReference type="Proteomes" id="UP001418796">
    <property type="component" value="Unassembled WGS sequence"/>
</dbReference>
<evidence type="ECO:0000256" key="1">
    <source>
        <dbReference type="SAM" id="SignalP"/>
    </source>
</evidence>
<accession>A0ABU9VFM5</accession>
<gene>
    <name evidence="3" type="ORF">MKY91_05975</name>
</gene>
<reference evidence="3 4" key="1">
    <citation type="submission" date="2024-03" db="EMBL/GenBank/DDBJ databases">
        <title>Bacilli Hybrid Assemblies.</title>
        <authorList>
            <person name="Kovac J."/>
        </authorList>
    </citation>
    <scope>NUCLEOTIDE SEQUENCE [LARGE SCALE GENOMIC DNA]</scope>
    <source>
        <strain evidence="3 4">FSL R7-0666</strain>
    </source>
</reference>
<feature type="chain" id="PRO_5047457354" description="YhfM-like domain-containing protein" evidence="1">
    <location>
        <begin position="20"/>
        <end position="142"/>
    </location>
</feature>
<evidence type="ECO:0000313" key="4">
    <source>
        <dbReference type="Proteomes" id="UP001418796"/>
    </source>
</evidence>